<dbReference type="CDD" id="cd06225">
    <property type="entry name" value="HAMP"/>
    <property type="match status" value="1"/>
</dbReference>
<evidence type="ECO:0000256" key="1">
    <source>
        <dbReference type="ARBA" id="ARBA00004651"/>
    </source>
</evidence>
<evidence type="ECO:0000256" key="8">
    <source>
        <dbReference type="ARBA" id="ARBA00029447"/>
    </source>
</evidence>
<dbReference type="EMBL" id="LAQT01000030">
    <property type="protein sequence ID" value="KPC50274.1"/>
    <property type="molecule type" value="Genomic_DNA"/>
</dbReference>
<dbReference type="GO" id="GO:0004888">
    <property type="term" value="F:transmembrane signaling receptor activity"/>
    <property type="evidence" value="ECO:0007669"/>
    <property type="project" value="InterPro"/>
</dbReference>
<keyword evidence="7 9" id="KW-0807">Transducer</keyword>
<sequence>MHSLRTKLIVFVAVITALATAILTGAAYTRMRSATLTGITREVSAAAQGYDVVLANWLQDKQHVLAGVQETLAAANGDVSAILTQSEKSSTYDSIYLGTPDKKMIQGHNLDLPPGYDPTVRPWYKDALAADKLIRTAPYIDASTKQLIISFAAPVKTAGTLKGIVAGDVYLSAVVKDVLNIKLGGEGYAFLLDTNGQILAHRDTALIQKTLADVSPDLAKVKVADLADGQTHEVGIGGKDKYIYLQPIDGSDLVLALVIDKGQALAPLDQMLLLSIGAMILVLVVVLPVAGALIGNLLAGLRKVRDGMQEIAQGGGDLTRKIEVSGKDEIAQTAQAFNRFTDQLRSMFGDIQKESDRLTSGVTDINTVLRELSNDSKHLSDLAAANAATIEEITVSISHIAENARDADELVTNTGALSGESAATVREVANEVGKSASEVESLASLLDGLNRRSQDISGIIQVIKEIADQTNLLALNAAIEAARAGEQGRGFAVVADEVRKLAERTGQATLQITGMIDGIRTETDAAVSTMQKTHEVVRRGVNLSDNAAGNISTIRENMNAVMQKMGEIALSTKEQQQATTAMAQSAENITNQMLQTDAALHRATDSVHRLSELAGFLKQLFGKFRL</sequence>
<dbReference type="FunFam" id="1.10.287.950:FF:000001">
    <property type="entry name" value="Methyl-accepting chemotaxis sensory transducer"/>
    <property type="match status" value="1"/>
</dbReference>
<dbReference type="Proteomes" id="UP000037939">
    <property type="component" value="Unassembled WGS sequence"/>
</dbReference>
<comment type="caution">
    <text evidence="13">The sequence shown here is derived from an EMBL/GenBank/DDBJ whole genome shotgun (WGS) entry which is preliminary data.</text>
</comment>
<evidence type="ECO:0000256" key="5">
    <source>
        <dbReference type="ARBA" id="ARBA00022989"/>
    </source>
</evidence>
<evidence type="ECO:0000256" key="9">
    <source>
        <dbReference type="PROSITE-ProRule" id="PRU00284"/>
    </source>
</evidence>
<organism evidence="13 14">
    <name type="scientific">Amantichitinum ursilacus</name>
    <dbReference type="NCBI Taxonomy" id="857265"/>
    <lineage>
        <taxon>Bacteria</taxon>
        <taxon>Pseudomonadati</taxon>
        <taxon>Pseudomonadota</taxon>
        <taxon>Betaproteobacteria</taxon>
        <taxon>Neisseriales</taxon>
        <taxon>Chitinibacteraceae</taxon>
        <taxon>Amantichitinum</taxon>
    </lineage>
</organism>
<keyword evidence="2" id="KW-1003">Cell membrane</keyword>
<evidence type="ECO:0000313" key="14">
    <source>
        <dbReference type="Proteomes" id="UP000037939"/>
    </source>
</evidence>
<dbReference type="GO" id="GO:0005886">
    <property type="term" value="C:plasma membrane"/>
    <property type="evidence" value="ECO:0007669"/>
    <property type="project" value="UniProtKB-SubCell"/>
</dbReference>
<dbReference type="Gene3D" id="3.30.450.20">
    <property type="entry name" value="PAS domain"/>
    <property type="match status" value="2"/>
</dbReference>
<dbReference type="AlphaFoldDB" id="A0A0N0XJ22"/>
<feature type="transmembrane region" description="Helical" evidence="10">
    <location>
        <begin position="271"/>
        <end position="299"/>
    </location>
</feature>
<evidence type="ECO:0000256" key="4">
    <source>
        <dbReference type="ARBA" id="ARBA00022692"/>
    </source>
</evidence>
<keyword evidence="6 10" id="KW-0472">Membrane</keyword>
<keyword evidence="5 10" id="KW-1133">Transmembrane helix</keyword>
<dbReference type="PATRIC" id="fig|857265.3.peg.3668"/>
<gene>
    <name evidence="13" type="primary">pctC_4</name>
    <name evidence="13" type="ORF">WG78_17920</name>
</gene>
<reference evidence="13 14" key="1">
    <citation type="submission" date="2015-07" db="EMBL/GenBank/DDBJ databases">
        <title>Draft genome sequence of the Amantichitinum ursilacus IGB-41, a new chitin-degrading bacterium.</title>
        <authorList>
            <person name="Kirstahler P."/>
            <person name="Guenther M."/>
            <person name="Grumaz C."/>
            <person name="Rupp S."/>
            <person name="Zibek S."/>
            <person name="Sohn K."/>
        </authorList>
    </citation>
    <scope>NUCLEOTIDE SEQUENCE [LARGE SCALE GENOMIC DNA]</scope>
    <source>
        <strain evidence="13 14">IGB-41</strain>
    </source>
</reference>
<dbReference type="Pfam" id="PF00015">
    <property type="entry name" value="MCPsignal"/>
    <property type="match status" value="1"/>
</dbReference>
<dbReference type="STRING" id="857265.WG78_17920"/>
<evidence type="ECO:0000259" key="12">
    <source>
        <dbReference type="PROSITE" id="PS50885"/>
    </source>
</evidence>
<evidence type="ECO:0000259" key="11">
    <source>
        <dbReference type="PROSITE" id="PS50111"/>
    </source>
</evidence>
<evidence type="ECO:0000313" key="13">
    <source>
        <dbReference type="EMBL" id="KPC50274.1"/>
    </source>
</evidence>
<dbReference type="SUPFAM" id="SSF58104">
    <property type="entry name" value="Methyl-accepting chemotaxis protein (MCP) signaling domain"/>
    <property type="match status" value="1"/>
</dbReference>
<accession>A0A0N0XJ22</accession>
<dbReference type="InterPro" id="IPR004089">
    <property type="entry name" value="MCPsignal_dom"/>
</dbReference>
<evidence type="ECO:0000256" key="7">
    <source>
        <dbReference type="ARBA" id="ARBA00023224"/>
    </source>
</evidence>
<dbReference type="GO" id="GO:0006935">
    <property type="term" value="P:chemotaxis"/>
    <property type="evidence" value="ECO:0007669"/>
    <property type="project" value="UniProtKB-KW"/>
</dbReference>
<dbReference type="PROSITE" id="PS50885">
    <property type="entry name" value="HAMP"/>
    <property type="match status" value="1"/>
</dbReference>
<evidence type="ECO:0000256" key="3">
    <source>
        <dbReference type="ARBA" id="ARBA00022500"/>
    </source>
</evidence>
<dbReference type="CDD" id="cd12912">
    <property type="entry name" value="PDC2_MCP_like"/>
    <property type="match status" value="1"/>
</dbReference>
<dbReference type="SUPFAM" id="SSF103190">
    <property type="entry name" value="Sensory domain-like"/>
    <property type="match status" value="1"/>
</dbReference>
<dbReference type="Pfam" id="PF02743">
    <property type="entry name" value="dCache_1"/>
    <property type="match status" value="1"/>
</dbReference>
<dbReference type="PANTHER" id="PTHR32089">
    <property type="entry name" value="METHYL-ACCEPTING CHEMOTAXIS PROTEIN MCPB"/>
    <property type="match status" value="1"/>
</dbReference>
<proteinExistence type="inferred from homology"/>
<keyword evidence="14" id="KW-1185">Reference proteome</keyword>
<dbReference type="CDD" id="cd12913">
    <property type="entry name" value="PDC1_MCP_like"/>
    <property type="match status" value="1"/>
</dbReference>
<dbReference type="InterPro" id="IPR033479">
    <property type="entry name" value="dCache_1"/>
</dbReference>
<comment type="similarity">
    <text evidence="8">Belongs to the methyl-accepting chemotaxis (MCP) protein family.</text>
</comment>
<comment type="subcellular location">
    <subcellularLocation>
        <location evidence="1">Cell membrane</location>
        <topology evidence="1">Multi-pass membrane protein</topology>
    </subcellularLocation>
</comment>
<protein>
    <submittedName>
        <fullName evidence="13">Methyl-accepting chemotaxis protein PctC</fullName>
    </submittedName>
</protein>
<evidence type="ECO:0000256" key="6">
    <source>
        <dbReference type="ARBA" id="ARBA00023136"/>
    </source>
</evidence>
<dbReference type="InterPro" id="IPR004090">
    <property type="entry name" value="Chemotax_Me-accpt_rcpt"/>
</dbReference>
<dbReference type="OrthoDB" id="5580590at2"/>
<name>A0A0N0XJ22_9NEIS</name>
<dbReference type="SMART" id="SM00283">
    <property type="entry name" value="MA"/>
    <property type="match status" value="1"/>
</dbReference>
<keyword evidence="3" id="KW-0145">Chemotaxis</keyword>
<dbReference type="PRINTS" id="PR00260">
    <property type="entry name" value="CHEMTRNSDUCR"/>
</dbReference>
<dbReference type="Pfam" id="PF00672">
    <property type="entry name" value="HAMP"/>
    <property type="match status" value="1"/>
</dbReference>
<dbReference type="SMART" id="SM00304">
    <property type="entry name" value="HAMP"/>
    <property type="match status" value="1"/>
</dbReference>
<dbReference type="CDD" id="cd11386">
    <property type="entry name" value="MCP_signal"/>
    <property type="match status" value="1"/>
</dbReference>
<feature type="domain" description="HAMP" evidence="12">
    <location>
        <begin position="295"/>
        <end position="349"/>
    </location>
</feature>
<keyword evidence="4 10" id="KW-0812">Transmembrane</keyword>
<dbReference type="Gene3D" id="1.10.287.950">
    <property type="entry name" value="Methyl-accepting chemotaxis protein"/>
    <property type="match status" value="1"/>
</dbReference>
<feature type="domain" description="Methyl-accepting transducer" evidence="11">
    <location>
        <begin position="354"/>
        <end position="590"/>
    </location>
</feature>
<evidence type="ECO:0000256" key="10">
    <source>
        <dbReference type="SAM" id="Phobius"/>
    </source>
</evidence>
<dbReference type="PROSITE" id="PS50111">
    <property type="entry name" value="CHEMOTAXIS_TRANSDUC_2"/>
    <property type="match status" value="1"/>
</dbReference>
<dbReference type="RefSeq" id="WP_053939173.1">
    <property type="nucleotide sequence ID" value="NZ_LAQT01000030.1"/>
</dbReference>
<evidence type="ECO:0000256" key="2">
    <source>
        <dbReference type="ARBA" id="ARBA00022475"/>
    </source>
</evidence>
<dbReference type="InterPro" id="IPR029151">
    <property type="entry name" value="Sensor-like_sf"/>
</dbReference>
<dbReference type="InterPro" id="IPR003660">
    <property type="entry name" value="HAMP_dom"/>
</dbReference>
<dbReference type="PANTHER" id="PTHR32089:SF112">
    <property type="entry name" value="LYSOZYME-LIKE PROTEIN-RELATED"/>
    <property type="match status" value="1"/>
</dbReference>
<dbReference type="GO" id="GO:0007165">
    <property type="term" value="P:signal transduction"/>
    <property type="evidence" value="ECO:0007669"/>
    <property type="project" value="UniProtKB-KW"/>
</dbReference>